<name>W4P9E0_9BACE</name>
<accession>W4P9E0</accession>
<reference evidence="1 2" key="1">
    <citation type="journal article" date="2014" name="Genome Announc.">
        <title>Draft Genome Sequences of Three Strains of Bacteroides pyogenes Isolated from a Cat and Swine.</title>
        <authorList>
            <person name="Sakamoto M."/>
            <person name="Oshima K."/>
            <person name="Suda W."/>
            <person name="Kitamura K."/>
            <person name="Iida T."/>
            <person name="Hattori M."/>
            <person name="Ohkuma M."/>
        </authorList>
    </citation>
    <scope>NUCLEOTIDE SEQUENCE [LARGE SCALE GENOMIC DNA]</scope>
    <source>
        <strain evidence="1 2">JCM 6292</strain>
    </source>
</reference>
<evidence type="ECO:0000313" key="1">
    <source>
        <dbReference type="EMBL" id="GAE15799.1"/>
    </source>
</evidence>
<organism evidence="1 2">
    <name type="scientific">Bacteroides pyogenes JCM 6292</name>
    <dbReference type="NCBI Taxonomy" id="1235809"/>
    <lineage>
        <taxon>Bacteria</taxon>
        <taxon>Pseudomonadati</taxon>
        <taxon>Bacteroidota</taxon>
        <taxon>Bacteroidia</taxon>
        <taxon>Bacteroidales</taxon>
        <taxon>Bacteroidaceae</taxon>
        <taxon>Bacteroides</taxon>
    </lineage>
</organism>
<evidence type="ECO:0000313" key="2">
    <source>
        <dbReference type="Proteomes" id="UP000018861"/>
    </source>
</evidence>
<protein>
    <submittedName>
        <fullName evidence="1">Uncharacterized protein</fullName>
    </submittedName>
</protein>
<comment type="caution">
    <text evidence="1">The sequence shown here is derived from an EMBL/GenBank/DDBJ whole genome shotgun (WGS) entry which is preliminary data.</text>
</comment>
<dbReference type="AlphaFoldDB" id="W4P9E0"/>
<sequence length="126" mass="14345">MKTNDLLKAIENLKTRSQWDKGVKDYAYEIVEYVLSDYANIDADGAKEILLNGADSWVQYSYGGLSLIYDKGIAERLCTPSELKKATRKDGTLKDMANSRENWIECQARALNQAYNKIMNILREGK</sequence>
<dbReference type="EMBL" id="BAIQ01000021">
    <property type="protein sequence ID" value="GAE15799.1"/>
    <property type="molecule type" value="Genomic_DNA"/>
</dbReference>
<dbReference type="Proteomes" id="UP000018861">
    <property type="component" value="Unassembled WGS sequence"/>
</dbReference>
<proteinExistence type="predicted"/>
<gene>
    <name evidence="1" type="ORF">JCM6292_2133</name>
</gene>